<proteinExistence type="predicted"/>
<dbReference type="Proteomes" id="UP000178129">
    <property type="component" value="Unassembled WGS sequence"/>
</dbReference>
<gene>
    <name evidence="2" type="ORF">RCO7_14979</name>
</gene>
<evidence type="ECO:0008006" key="4">
    <source>
        <dbReference type="Google" id="ProtNLM"/>
    </source>
</evidence>
<keyword evidence="1" id="KW-0732">Signal</keyword>
<sequence>MVGLNTLVKSLLLASTVHAAPAVLDERQSYCVVPGNSNYGGNGGYGNGGNGGTTVVNQVVTTEVVIYQIVINTFIQQNTVLNFGGGFTVVVNNAPTQILTIGEGTKTATNTAVTTVMPAPGGGDINIYQTVNIINYPVVISTLVTQNTIIQGGGGVNIIINNAPTFILTTATGTSTVTATVTSTV</sequence>
<dbReference type="EMBL" id="FJUW01000046">
    <property type="protein sequence ID" value="CZT08511.1"/>
    <property type="molecule type" value="Genomic_DNA"/>
</dbReference>
<reference evidence="3" key="1">
    <citation type="submission" date="2016-03" db="EMBL/GenBank/DDBJ databases">
        <authorList>
            <person name="Ploux O."/>
        </authorList>
    </citation>
    <scope>NUCLEOTIDE SEQUENCE [LARGE SCALE GENOMIC DNA]</scope>
    <source>
        <strain evidence="3">UK7</strain>
    </source>
</reference>
<evidence type="ECO:0000256" key="1">
    <source>
        <dbReference type="SAM" id="SignalP"/>
    </source>
</evidence>
<keyword evidence="3" id="KW-1185">Reference proteome</keyword>
<dbReference type="AlphaFoldDB" id="A0A1E1LDA3"/>
<feature type="chain" id="PRO_5009447050" description="GEgh 16 protein" evidence="1">
    <location>
        <begin position="20"/>
        <end position="185"/>
    </location>
</feature>
<dbReference type="STRING" id="914237.A0A1E1LDA3"/>
<comment type="caution">
    <text evidence="2">The sequence shown here is derived from an EMBL/GenBank/DDBJ whole genome shotgun (WGS) entry which is preliminary data.</text>
</comment>
<evidence type="ECO:0000313" key="3">
    <source>
        <dbReference type="Proteomes" id="UP000178129"/>
    </source>
</evidence>
<name>A0A1E1LDA3_9HELO</name>
<accession>A0A1E1LDA3</accession>
<dbReference type="InParanoid" id="A0A1E1LDA3"/>
<protein>
    <recommendedName>
        <fullName evidence="4">GEgh 16 protein</fullName>
    </recommendedName>
</protein>
<feature type="signal peptide" evidence="1">
    <location>
        <begin position="1"/>
        <end position="19"/>
    </location>
</feature>
<organism evidence="2 3">
    <name type="scientific">Rhynchosporium graminicola</name>
    <dbReference type="NCBI Taxonomy" id="2792576"/>
    <lineage>
        <taxon>Eukaryota</taxon>
        <taxon>Fungi</taxon>
        <taxon>Dikarya</taxon>
        <taxon>Ascomycota</taxon>
        <taxon>Pezizomycotina</taxon>
        <taxon>Leotiomycetes</taxon>
        <taxon>Helotiales</taxon>
        <taxon>Ploettnerulaceae</taxon>
        <taxon>Rhynchosporium</taxon>
    </lineage>
</organism>
<evidence type="ECO:0000313" key="2">
    <source>
        <dbReference type="EMBL" id="CZT08511.1"/>
    </source>
</evidence>